<keyword evidence="1" id="KW-0456">Lyase</keyword>
<feature type="domain" description="Amidohydrolase-related" evidence="2">
    <location>
        <begin position="3"/>
        <end position="312"/>
    </location>
</feature>
<dbReference type="SUPFAM" id="SSF51556">
    <property type="entry name" value="Metallo-dependent hydrolases"/>
    <property type="match status" value="1"/>
</dbReference>
<dbReference type="InterPro" id="IPR032466">
    <property type="entry name" value="Metal_Hydrolase"/>
</dbReference>
<dbReference type="Gene3D" id="3.20.20.140">
    <property type="entry name" value="Metal-dependent hydrolases"/>
    <property type="match status" value="1"/>
</dbReference>
<evidence type="ECO:0000313" key="4">
    <source>
        <dbReference type="Proteomes" id="UP001165378"/>
    </source>
</evidence>
<accession>A0AA41PUH6</accession>
<dbReference type="PANTHER" id="PTHR21240:SF28">
    <property type="entry name" value="ISO-OROTATE DECARBOXYLASE (EUROFUNG)"/>
    <property type="match status" value="1"/>
</dbReference>
<dbReference type="RefSeq" id="WP_235050161.1">
    <property type="nucleotide sequence ID" value="NZ_JAKFHA010000001.1"/>
</dbReference>
<dbReference type="InterPro" id="IPR032465">
    <property type="entry name" value="ACMSD"/>
</dbReference>
<name>A0AA41PUH6_9ACTN</name>
<dbReference type="Pfam" id="PF04909">
    <property type="entry name" value="Amidohydro_2"/>
    <property type="match status" value="1"/>
</dbReference>
<dbReference type="GO" id="GO:0016831">
    <property type="term" value="F:carboxy-lyase activity"/>
    <property type="evidence" value="ECO:0007669"/>
    <property type="project" value="InterPro"/>
</dbReference>
<evidence type="ECO:0000256" key="1">
    <source>
        <dbReference type="ARBA" id="ARBA00023239"/>
    </source>
</evidence>
<dbReference type="GO" id="GO:0016787">
    <property type="term" value="F:hydrolase activity"/>
    <property type="evidence" value="ECO:0007669"/>
    <property type="project" value="InterPro"/>
</dbReference>
<protein>
    <submittedName>
        <fullName evidence="3">Amidohydrolase</fullName>
    </submittedName>
</protein>
<dbReference type="PANTHER" id="PTHR21240">
    <property type="entry name" value="2-AMINO-3-CARBOXYLMUCONATE-6-SEMIALDEHYDE DECARBOXYLASE"/>
    <property type="match status" value="1"/>
</dbReference>
<evidence type="ECO:0000259" key="2">
    <source>
        <dbReference type="Pfam" id="PF04909"/>
    </source>
</evidence>
<dbReference type="GO" id="GO:0019748">
    <property type="term" value="P:secondary metabolic process"/>
    <property type="evidence" value="ECO:0007669"/>
    <property type="project" value="TreeGrafter"/>
</dbReference>
<keyword evidence="4" id="KW-1185">Reference proteome</keyword>
<proteinExistence type="predicted"/>
<reference evidence="3" key="1">
    <citation type="submission" date="2022-01" db="EMBL/GenBank/DDBJ databases">
        <title>Genome-Based Taxonomic Classification of the Phylum Actinobacteria.</title>
        <authorList>
            <person name="Gao Y."/>
        </authorList>
    </citation>
    <scope>NUCLEOTIDE SEQUENCE</scope>
    <source>
        <strain evidence="3">KLBMP 8922</strain>
    </source>
</reference>
<dbReference type="EMBL" id="JAKFHA010000001">
    <property type="protein sequence ID" value="MCF2526103.1"/>
    <property type="molecule type" value="Genomic_DNA"/>
</dbReference>
<dbReference type="GO" id="GO:0005737">
    <property type="term" value="C:cytoplasm"/>
    <property type="evidence" value="ECO:0007669"/>
    <property type="project" value="TreeGrafter"/>
</dbReference>
<sequence>MTIDLHAHYYPAELLDLMDRHGATTTGNARGTGGGGTPEELEQRFALMDKAGVDRQAISFVPQAPYFADQAAAVETARVANDLFAQAAAENPARFSVLATLPLPHVDASLAELDRALALPGVRGVAVLTTVLGQSLAAPEHQPLFAELHRRKATVLVHSAGEGCDWPLINDHGLAWTVGAQIETTVAIVHLMQAGIVERYPDINFVHIGLGGLVGSFLSQFDTQETWYMPRGHARPSDLVKRMYYDTCASHGPGLRALVESVGADRVVHGSDFPFWGGELYPRSTEYVRTAGFSAGETEAILGGTAERLLGLG</sequence>
<dbReference type="Proteomes" id="UP001165378">
    <property type="component" value="Unassembled WGS sequence"/>
</dbReference>
<evidence type="ECO:0000313" key="3">
    <source>
        <dbReference type="EMBL" id="MCF2526103.1"/>
    </source>
</evidence>
<dbReference type="InterPro" id="IPR006680">
    <property type="entry name" value="Amidohydro-rel"/>
</dbReference>
<comment type="caution">
    <text evidence="3">The sequence shown here is derived from an EMBL/GenBank/DDBJ whole genome shotgun (WGS) entry which is preliminary data.</text>
</comment>
<dbReference type="AlphaFoldDB" id="A0AA41PUH6"/>
<organism evidence="3 4">
    <name type="scientific">Yinghuangia soli</name>
    <dbReference type="NCBI Taxonomy" id="2908204"/>
    <lineage>
        <taxon>Bacteria</taxon>
        <taxon>Bacillati</taxon>
        <taxon>Actinomycetota</taxon>
        <taxon>Actinomycetes</taxon>
        <taxon>Kitasatosporales</taxon>
        <taxon>Streptomycetaceae</taxon>
        <taxon>Yinghuangia</taxon>
    </lineage>
</organism>
<gene>
    <name evidence="3" type="ORF">LZ495_02540</name>
</gene>